<dbReference type="VEuPathDB" id="VectorBase:AALF020932"/>
<sequence>MILHHIKMIHIFACVQVSYLLACDHPTKHYTSMGCTPNKELNPTTGCPLSYNCTNLASRQDDKCYLYGKTYDVGETVPPEETSSFCIALVSCNRINEYQSPKFIYAHIDCAEFFRPRKPDCVLQYQPADCCSSKELCGNNRTQLATCTIGDQTFYEGERMQIPDKPCRTCICSADFNPAQTDDNKYCYENKCSFEIFADEKLYAGAAPVYKPDYCCPWTWRLPKETDKLEANPKFTEKSNEKCLYGDLTLEIGQALEPINENGDVVNCRCAVPPLVHCIMGS</sequence>
<protein>
    <submittedName>
        <fullName evidence="2">Putative conserved secreted protein</fullName>
    </submittedName>
</protein>
<proteinExistence type="predicted"/>
<feature type="chain" id="PRO_5012099974" evidence="1">
    <location>
        <begin position="23"/>
        <end position="282"/>
    </location>
</feature>
<evidence type="ECO:0000256" key="1">
    <source>
        <dbReference type="SAM" id="SignalP"/>
    </source>
</evidence>
<dbReference type="AlphaFoldDB" id="A0A1W7R777"/>
<organism evidence="2">
    <name type="scientific">Aedes albopictus</name>
    <name type="common">Asian tiger mosquito</name>
    <name type="synonym">Stegomyia albopicta</name>
    <dbReference type="NCBI Taxonomy" id="7160"/>
    <lineage>
        <taxon>Eukaryota</taxon>
        <taxon>Metazoa</taxon>
        <taxon>Ecdysozoa</taxon>
        <taxon>Arthropoda</taxon>
        <taxon>Hexapoda</taxon>
        <taxon>Insecta</taxon>
        <taxon>Pterygota</taxon>
        <taxon>Neoptera</taxon>
        <taxon>Endopterygota</taxon>
        <taxon>Diptera</taxon>
        <taxon>Nematocera</taxon>
        <taxon>Culicoidea</taxon>
        <taxon>Culicidae</taxon>
        <taxon>Culicinae</taxon>
        <taxon>Aedini</taxon>
        <taxon>Aedes</taxon>
        <taxon>Stegomyia</taxon>
    </lineage>
</organism>
<dbReference type="VEuPathDB" id="VectorBase:AALFPA_044881"/>
<dbReference type="EMBL" id="GEHC01000639">
    <property type="protein sequence ID" value="JAV47006.1"/>
    <property type="molecule type" value="Transcribed_RNA"/>
</dbReference>
<accession>A0A1W7R777</accession>
<dbReference type="VEuPathDB" id="VectorBase:AALC636_018025"/>
<name>A0A1W7R777_AEDAL</name>
<feature type="signal peptide" evidence="1">
    <location>
        <begin position="1"/>
        <end position="22"/>
    </location>
</feature>
<reference evidence="2" key="1">
    <citation type="submission" date="2016-03" db="EMBL/GenBank/DDBJ databases">
        <title>RNAseq analyses of the sensorial organs of adult female Aedes albopictus.</title>
        <authorList>
            <person name="Fabrizio L."/>
            <person name="Ribeiro J.M."/>
            <person name="Arca B."/>
        </authorList>
    </citation>
    <scope>NUCLEOTIDE SEQUENCE</scope>
</reference>
<evidence type="ECO:0000313" key="2">
    <source>
        <dbReference type="EMBL" id="JAV47006.1"/>
    </source>
</evidence>
<keyword evidence="1" id="KW-0732">Signal</keyword>